<reference evidence="2" key="1">
    <citation type="submission" date="2018-05" db="EMBL/GenBank/DDBJ databases">
        <authorList>
            <person name="Lanie J.A."/>
            <person name="Ng W.-L."/>
            <person name="Kazmierczak K.M."/>
            <person name="Andrzejewski T.M."/>
            <person name="Davidsen T.M."/>
            <person name="Wayne K.J."/>
            <person name="Tettelin H."/>
            <person name="Glass J.I."/>
            <person name="Rusch D."/>
            <person name="Podicherti R."/>
            <person name="Tsui H.-C.T."/>
            <person name="Winkler M.E."/>
        </authorList>
    </citation>
    <scope>NUCLEOTIDE SEQUENCE</scope>
</reference>
<protein>
    <submittedName>
        <fullName evidence="2">Uncharacterized protein</fullName>
    </submittedName>
</protein>
<accession>A0A382Y6X2</accession>
<feature type="region of interest" description="Disordered" evidence="1">
    <location>
        <begin position="1"/>
        <end position="23"/>
    </location>
</feature>
<sequence>MMIVGRDSKNNRIGSSVTLTRGR</sequence>
<proteinExistence type="predicted"/>
<organism evidence="2">
    <name type="scientific">marine metagenome</name>
    <dbReference type="NCBI Taxonomy" id="408172"/>
    <lineage>
        <taxon>unclassified sequences</taxon>
        <taxon>metagenomes</taxon>
        <taxon>ecological metagenomes</taxon>
    </lineage>
</organism>
<evidence type="ECO:0000256" key="1">
    <source>
        <dbReference type="SAM" id="MobiDB-lite"/>
    </source>
</evidence>
<feature type="compositionally biased region" description="Basic and acidic residues" evidence="1">
    <location>
        <begin position="1"/>
        <end position="10"/>
    </location>
</feature>
<name>A0A382Y6X2_9ZZZZ</name>
<evidence type="ECO:0000313" key="2">
    <source>
        <dbReference type="EMBL" id="SVD78974.1"/>
    </source>
</evidence>
<feature type="compositionally biased region" description="Polar residues" evidence="1">
    <location>
        <begin position="11"/>
        <end position="23"/>
    </location>
</feature>
<gene>
    <name evidence="2" type="ORF">METZ01_LOCUS431828</name>
</gene>
<dbReference type="AlphaFoldDB" id="A0A382Y6X2"/>
<dbReference type="EMBL" id="UINC01173399">
    <property type="protein sequence ID" value="SVD78974.1"/>
    <property type="molecule type" value="Genomic_DNA"/>
</dbReference>